<dbReference type="RefSeq" id="WP_011189192.1">
    <property type="nucleotide sequence ID" value="NC_006138.1"/>
</dbReference>
<feature type="transmembrane region" description="Helical" evidence="19">
    <location>
        <begin position="206"/>
        <end position="223"/>
    </location>
</feature>
<comment type="catalytic activity">
    <reaction evidence="18 19">
        <text>alpha-ribazole 5'-phosphate + adenosylcob(III)inamide-GDP = adenosylcob(III)alamin 5'-phosphate + GMP + H(+)</text>
        <dbReference type="Rhea" id="RHEA:23560"/>
        <dbReference type="ChEBI" id="CHEBI:15378"/>
        <dbReference type="ChEBI" id="CHEBI:57918"/>
        <dbReference type="ChEBI" id="CHEBI:58115"/>
        <dbReference type="ChEBI" id="CHEBI:60487"/>
        <dbReference type="ChEBI" id="CHEBI:60493"/>
        <dbReference type="EC" id="2.7.8.26"/>
    </reaction>
</comment>
<feature type="transmembrane region" description="Helical" evidence="19">
    <location>
        <begin position="115"/>
        <end position="134"/>
    </location>
</feature>
<evidence type="ECO:0000256" key="7">
    <source>
        <dbReference type="ARBA" id="ARBA00022475"/>
    </source>
</evidence>
<evidence type="ECO:0000313" key="21">
    <source>
        <dbReference type="Proteomes" id="UP000000602"/>
    </source>
</evidence>
<accession>Q6ALU5</accession>
<evidence type="ECO:0000256" key="14">
    <source>
        <dbReference type="ARBA" id="ARBA00025228"/>
    </source>
</evidence>
<keyword evidence="9 19" id="KW-0808">Transferase</keyword>
<dbReference type="eggNOG" id="COG0368">
    <property type="taxonomic scope" value="Bacteria"/>
</dbReference>
<feature type="transmembrane region" description="Helical" evidence="19">
    <location>
        <begin position="41"/>
        <end position="63"/>
    </location>
</feature>
<evidence type="ECO:0000313" key="20">
    <source>
        <dbReference type="EMBL" id="CAG36680.1"/>
    </source>
</evidence>
<dbReference type="Pfam" id="PF02654">
    <property type="entry name" value="CobS"/>
    <property type="match status" value="1"/>
</dbReference>
<comment type="subcellular location">
    <subcellularLocation>
        <location evidence="19">Cell inner membrane</location>
        <topology evidence="19">Multi-pass membrane protein</topology>
    </subcellularLocation>
    <subcellularLocation>
        <location evidence="2">Cell membrane</location>
        <topology evidence="2">Multi-pass membrane protein</topology>
    </subcellularLocation>
</comment>
<evidence type="ECO:0000256" key="17">
    <source>
        <dbReference type="ARBA" id="ARBA00048623"/>
    </source>
</evidence>
<evidence type="ECO:0000256" key="6">
    <source>
        <dbReference type="ARBA" id="ARBA00015850"/>
    </source>
</evidence>
<keyword evidence="21" id="KW-1185">Reference proteome</keyword>
<protein>
    <recommendedName>
        <fullName evidence="6 19">Adenosylcobinamide-GDP ribazoletransferase</fullName>
        <ecNumber evidence="5 19">2.7.8.26</ecNumber>
    </recommendedName>
    <alternativeName>
        <fullName evidence="16 19">Cobalamin synthase</fullName>
    </alternativeName>
    <alternativeName>
        <fullName evidence="15 19">Cobalamin-5'-phosphate synthase</fullName>
    </alternativeName>
</protein>
<evidence type="ECO:0000256" key="19">
    <source>
        <dbReference type="HAMAP-Rule" id="MF_00719"/>
    </source>
</evidence>
<evidence type="ECO:0000256" key="1">
    <source>
        <dbReference type="ARBA" id="ARBA00001946"/>
    </source>
</evidence>
<comment type="catalytic activity">
    <reaction evidence="17 19">
        <text>alpha-ribazole + adenosylcob(III)inamide-GDP = adenosylcob(III)alamin + GMP + H(+)</text>
        <dbReference type="Rhea" id="RHEA:16049"/>
        <dbReference type="ChEBI" id="CHEBI:10329"/>
        <dbReference type="ChEBI" id="CHEBI:15378"/>
        <dbReference type="ChEBI" id="CHEBI:18408"/>
        <dbReference type="ChEBI" id="CHEBI:58115"/>
        <dbReference type="ChEBI" id="CHEBI:60487"/>
        <dbReference type="EC" id="2.7.8.26"/>
    </reaction>
</comment>
<organism evidence="20 21">
    <name type="scientific">Desulfotalea psychrophila (strain LSv54 / DSM 12343)</name>
    <dbReference type="NCBI Taxonomy" id="177439"/>
    <lineage>
        <taxon>Bacteria</taxon>
        <taxon>Pseudomonadati</taxon>
        <taxon>Thermodesulfobacteriota</taxon>
        <taxon>Desulfobulbia</taxon>
        <taxon>Desulfobulbales</taxon>
        <taxon>Desulfocapsaceae</taxon>
        <taxon>Desulfotalea</taxon>
    </lineage>
</organism>
<evidence type="ECO:0000256" key="2">
    <source>
        <dbReference type="ARBA" id="ARBA00004651"/>
    </source>
</evidence>
<dbReference type="KEGG" id="dps:DP1951"/>
<dbReference type="HAMAP" id="MF_00719">
    <property type="entry name" value="CobS"/>
    <property type="match status" value="1"/>
</dbReference>
<keyword evidence="10 19" id="KW-0812">Transmembrane</keyword>
<evidence type="ECO:0000256" key="12">
    <source>
        <dbReference type="ARBA" id="ARBA00022989"/>
    </source>
</evidence>
<gene>
    <name evidence="19" type="primary">cobS</name>
    <name evidence="20" type="ordered locus">DP1951</name>
</gene>
<dbReference type="EMBL" id="CR522870">
    <property type="protein sequence ID" value="CAG36680.1"/>
    <property type="molecule type" value="Genomic_DNA"/>
</dbReference>
<comment type="pathway">
    <text evidence="3 19">Cofactor biosynthesis; adenosylcobalamin biosynthesis; adenosylcobalamin from cob(II)yrinate a,c-diamide: step 7/7.</text>
</comment>
<keyword evidence="7 19" id="KW-1003">Cell membrane</keyword>
<sequence length="257" mass="27482">MVLDQLKKNCHIFCVALRFLTILPVRWWAGDDAKYFNKTPPFFPLVGLVIGLLAVIVVCLSSILLPQPVVAALLLVFFAGISGFLHLDGLADSCDGLLSARPAERSLEIMKDSNTGAMGLVGVVLLMIVKYASLASISPLHLAFAALLIPVAGRCAMLMAMATQRYCRPEGGLGALFYSPNSLRLGILATAFLFCLLSLISLKFALISLLVICAGVYLFGRFCKSRIGGATGDTLGAITEISEMLMALLFSMNFIAG</sequence>
<dbReference type="STRING" id="177439.DP1951"/>
<dbReference type="UniPathway" id="UPA00148">
    <property type="reaction ID" value="UER00238"/>
</dbReference>
<dbReference type="GO" id="GO:0009236">
    <property type="term" value="P:cobalamin biosynthetic process"/>
    <property type="evidence" value="ECO:0007669"/>
    <property type="project" value="UniProtKB-UniRule"/>
</dbReference>
<reference evidence="21" key="1">
    <citation type="journal article" date="2004" name="Environ. Microbiol.">
        <title>The genome of Desulfotalea psychrophila, a sulfate-reducing bacterium from permanently cold Arctic sediments.</title>
        <authorList>
            <person name="Rabus R."/>
            <person name="Ruepp A."/>
            <person name="Frickey T."/>
            <person name="Rattei T."/>
            <person name="Fartmann B."/>
            <person name="Stark M."/>
            <person name="Bauer M."/>
            <person name="Zibat A."/>
            <person name="Lombardot T."/>
            <person name="Becker I."/>
            <person name="Amann J."/>
            <person name="Gellner K."/>
            <person name="Teeling H."/>
            <person name="Leuschner W.D."/>
            <person name="Gloeckner F.-O."/>
            <person name="Lupas A.N."/>
            <person name="Amann R."/>
            <person name="Klenk H.-P."/>
        </authorList>
    </citation>
    <scope>NUCLEOTIDE SEQUENCE [LARGE SCALE GENOMIC DNA]</scope>
    <source>
        <strain evidence="21">DSM 12343 / LSv54</strain>
    </source>
</reference>
<comment type="similarity">
    <text evidence="4 19">Belongs to the CobS family.</text>
</comment>
<evidence type="ECO:0000256" key="10">
    <source>
        <dbReference type="ARBA" id="ARBA00022692"/>
    </source>
</evidence>
<dbReference type="GO" id="GO:0051073">
    <property type="term" value="F:adenosylcobinamide-GDP ribazoletransferase activity"/>
    <property type="evidence" value="ECO:0007669"/>
    <property type="project" value="UniProtKB-UniRule"/>
</dbReference>
<dbReference type="HOGENOM" id="CLU_057426_3_1_7"/>
<keyword evidence="19" id="KW-0997">Cell inner membrane</keyword>
<dbReference type="GO" id="GO:0005886">
    <property type="term" value="C:plasma membrane"/>
    <property type="evidence" value="ECO:0007669"/>
    <property type="project" value="UniProtKB-SubCell"/>
</dbReference>
<evidence type="ECO:0000256" key="3">
    <source>
        <dbReference type="ARBA" id="ARBA00004663"/>
    </source>
</evidence>
<dbReference type="PANTHER" id="PTHR34148:SF1">
    <property type="entry name" value="ADENOSYLCOBINAMIDE-GDP RIBAZOLETRANSFERASE"/>
    <property type="match status" value="1"/>
</dbReference>
<proteinExistence type="inferred from homology"/>
<evidence type="ECO:0000256" key="15">
    <source>
        <dbReference type="ARBA" id="ARBA00032605"/>
    </source>
</evidence>
<dbReference type="GO" id="GO:0008818">
    <property type="term" value="F:cobalamin 5'-phosphate synthase activity"/>
    <property type="evidence" value="ECO:0007669"/>
    <property type="project" value="UniProtKB-UniRule"/>
</dbReference>
<feature type="transmembrane region" description="Helical" evidence="19">
    <location>
        <begin position="69"/>
        <end position="87"/>
    </location>
</feature>
<evidence type="ECO:0000256" key="13">
    <source>
        <dbReference type="ARBA" id="ARBA00023136"/>
    </source>
</evidence>
<evidence type="ECO:0000256" key="16">
    <source>
        <dbReference type="ARBA" id="ARBA00032853"/>
    </source>
</evidence>
<dbReference type="OrthoDB" id="9794223at2"/>
<evidence type="ECO:0000256" key="4">
    <source>
        <dbReference type="ARBA" id="ARBA00010561"/>
    </source>
</evidence>
<dbReference type="EC" id="2.7.8.26" evidence="5 19"/>
<keyword evidence="11 19" id="KW-0460">Magnesium</keyword>
<evidence type="ECO:0000256" key="9">
    <source>
        <dbReference type="ARBA" id="ARBA00022679"/>
    </source>
</evidence>
<evidence type="ECO:0000256" key="18">
    <source>
        <dbReference type="ARBA" id="ARBA00049504"/>
    </source>
</evidence>
<dbReference type="Proteomes" id="UP000000602">
    <property type="component" value="Chromosome"/>
</dbReference>
<feature type="transmembrane region" description="Helical" evidence="19">
    <location>
        <begin position="12"/>
        <end position="29"/>
    </location>
</feature>
<name>Q6ALU5_DESPS</name>
<keyword evidence="8 19" id="KW-0169">Cobalamin biosynthesis</keyword>
<evidence type="ECO:0000256" key="8">
    <source>
        <dbReference type="ARBA" id="ARBA00022573"/>
    </source>
</evidence>
<dbReference type="AlphaFoldDB" id="Q6ALU5"/>
<dbReference type="InterPro" id="IPR003805">
    <property type="entry name" value="CobS"/>
</dbReference>
<feature type="transmembrane region" description="Helical" evidence="19">
    <location>
        <begin position="140"/>
        <end position="162"/>
    </location>
</feature>
<keyword evidence="12 19" id="KW-1133">Transmembrane helix</keyword>
<dbReference type="PANTHER" id="PTHR34148">
    <property type="entry name" value="ADENOSYLCOBINAMIDE-GDP RIBAZOLETRANSFERASE"/>
    <property type="match status" value="1"/>
</dbReference>
<comment type="cofactor">
    <cofactor evidence="1 19">
        <name>Mg(2+)</name>
        <dbReference type="ChEBI" id="CHEBI:18420"/>
    </cofactor>
</comment>
<keyword evidence="13 19" id="KW-0472">Membrane</keyword>
<evidence type="ECO:0000256" key="5">
    <source>
        <dbReference type="ARBA" id="ARBA00013200"/>
    </source>
</evidence>
<comment type="function">
    <text evidence="14 19">Joins adenosylcobinamide-GDP and alpha-ribazole to generate adenosylcobalamin (Ado-cobalamin). Also synthesizes adenosylcobalamin 5'-phosphate from adenosylcobinamide-GDP and alpha-ribazole 5'-phosphate.</text>
</comment>
<evidence type="ECO:0000256" key="11">
    <source>
        <dbReference type="ARBA" id="ARBA00022842"/>
    </source>
</evidence>
<dbReference type="NCBIfam" id="TIGR00317">
    <property type="entry name" value="cobS"/>
    <property type="match status" value="1"/>
</dbReference>